<dbReference type="Proteomes" id="UP000616885">
    <property type="component" value="Unassembled WGS sequence"/>
</dbReference>
<accession>A0A8H7NN26</accession>
<protein>
    <submittedName>
        <fullName evidence="1">Uncharacterized protein</fullName>
    </submittedName>
</protein>
<sequence length="101" mass="11238">MPVSVRLGCCLTRAGPSGLLLSAFWTMLYPSTSPQLIMFWAASQGYVVLDLSFIPLRKQISFYPHISHIFRIIEAAISYQGTHPRDKSRLDAAAIIQTGQI</sequence>
<organism evidence="1 2">
    <name type="scientific">Bionectria ochroleuca</name>
    <name type="common">Gliocladium roseum</name>
    <dbReference type="NCBI Taxonomy" id="29856"/>
    <lineage>
        <taxon>Eukaryota</taxon>
        <taxon>Fungi</taxon>
        <taxon>Dikarya</taxon>
        <taxon>Ascomycota</taxon>
        <taxon>Pezizomycotina</taxon>
        <taxon>Sordariomycetes</taxon>
        <taxon>Hypocreomycetidae</taxon>
        <taxon>Hypocreales</taxon>
        <taxon>Bionectriaceae</taxon>
        <taxon>Clonostachys</taxon>
    </lineage>
</organism>
<comment type="caution">
    <text evidence="1">The sequence shown here is derived from an EMBL/GenBank/DDBJ whole genome shotgun (WGS) entry which is preliminary data.</text>
</comment>
<dbReference type="EMBL" id="JADCTT010000001">
    <property type="protein sequence ID" value="KAF9759149.1"/>
    <property type="molecule type" value="Genomic_DNA"/>
</dbReference>
<gene>
    <name evidence="1" type="ORF">IM811_000843</name>
</gene>
<evidence type="ECO:0000313" key="1">
    <source>
        <dbReference type="EMBL" id="KAF9759149.1"/>
    </source>
</evidence>
<evidence type="ECO:0000313" key="2">
    <source>
        <dbReference type="Proteomes" id="UP000616885"/>
    </source>
</evidence>
<dbReference type="AlphaFoldDB" id="A0A8H7NN26"/>
<reference evidence="1" key="1">
    <citation type="submission" date="2020-10" db="EMBL/GenBank/DDBJ databases">
        <title>High-Quality Genome Resource of Clonostachys rosea strain S41 by Oxford Nanopore Long-Read Sequencing.</title>
        <authorList>
            <person name="Wang H."/>
        </authorList>
    </citation>
    <scope>NUCLEOTIDE SEQUENCE</scope>
    <source>
        <strain evidence="1">S41</strain>
    </source>
</reference>
<proteinExistence type="predicted"/>
<name>A0A8H7NN26_BIOOC</name>